<keyword evidence="2" id="KW-1185">Reference proteome</keyword>
<dbReference type="OrthoDB" id="5194663at2"/>
<accession>A0A366D9G0</accession>
<dbReference type="RefSeq" id="WP_067508660.1">
    <property type="nucleotide sequence ID" value="NZ_CP107943.1"/>
</dbReference>
<dbReference type="AlphaFoldDB" id="A0A366D9G0"/>
<organism evidence="1 2">
    <name type="scientific">Nocardia puris</name>
    <dbReference type="NCBI Taxonomy" id="208602"/>
    <lineage>
        <taxon>Bacteria</taxon>
        <taxon>Bacillati</taxon>
        <taxon>Actinomycetota</taxon>
        <taxon>Actinomycetes</taxon>
        <taxon>Mycobacteriales</taxon>
        <taxon>Nocardiaceae</taxon>
        <taxon>Nocardia</taxon>
    </lineage>
</organism>
<comment type="caution">
    <text evidence="1">The sequence shown here is derived from an EMBL/GenBank/DDBJ whole genome shotgun (WGS) entry which is preliminary data.</text>
</comment>
<protein>
    <submittedName>
        <fullName evidence="1">Uncharacterized protein</fullName>
    </submittedName>
</protein>
<gene>
    <name evidence="1" type="ORF">DFR74_113128</name>
</gene>
<dbReference type="Proteomes" id="UP000252586">
    <property type="component" value="Unassembled WGS sequence"/>
</dbReference>
<evidence type="ECO:0000313" key="1">
    <source>
        <dbReference type="EMBL" id="RBO86585.1"/>
    </source>
</evidence>
<reference evidence="1 2" key="1">
    <citation type="submission" date="2018-06" db="EMBL/GenBank/DDBJ databases">
        <title>Genomic Encyclopedia of Type Strains, Phase IV (KMG-IV): sequencing the most valuable type-strain genomes for metagenomic binning, comparative biology and taxonomic classification.</title>
        <authorList>
            <person name="Goeker M."/>
        </authorList>
    </citation>
    <scope>NUCLEOTIDE SEQUENCE [LARGE SCALE GENOMIC DNA]</scope>
    <source>
        <strain evidence="1 2">DSM 44599</strain>
    </source>
</reference>
<dbReference type="EMBL" id="QNRE01000013">
    <property type="protein sequence ID" value="RBO86585.1"/>
    <property type="molecule type" value="Genomic_DNA"/>
</dbReference>
<evidence type="ECO:0000313" key="2">
    <source>
        <dbReference type="Proteomes" id="UP000252586"/>
    </source>
</evidence>
<name>A0A366D9G0_9NOCA</name>
<sequence>MAVRYQFIIDGELSDRARAAFPELTATSCPCATSLHGPVPDQTAMRAVLAMIDNLGLTLVEMRRLPD</sequence>
<proteinExistence type="predicted"/>